<dbReference type="KEGG" id="phe:Phep_2372"/>
<dbReference type="RefSeq" id="WP_015808188.1">
    <property type="nucleotide sequence ID" value="NC_013061.1"/>
</dbReference>
<organism evidence="2 3">
    <name type="scientific">Pedobacter heparinus (strain ATCC 13125 / DSM 2366 / CIP 104194 / JCM 7457 / NBRC 12017 / NCIMB 9290 / NRRL B-14731 / HIM 762-3)</name>
    <dbReference type="NCBI Taxonomy" id="485917"/>
    <lineage>
        <taxon>Bacteria</taxon>
        <taxon>Pseudomonadati</taxon>
        <taxon>Bacteroidota</taxon>
        <taxon>Sphingobacteriia</taxon>
        <taxon>Sphingobacteriales</taxon>
        <taxon>Sphingobacteriaceae</taxon>
        <taxon>Pedobacter</taxon>
    </lineage>
</organism>
<proteinExistence type="predicted"/>
<dbReference type="Pfam" id="PF07715">
    <property type="entry name" value="Plug"/>
    <property type="match status" value="1"/>
</dbReference>
<dbReference type="HOGENOM" id="CLU_013214_1_0_10"/>
<dbReference type="InterPro" id="IPR012910">
    <property type="entry name" value="Plug_dom"/>
</dbReference>
<evidence type="ECO:0000313" key="3">
    <source>
        <dbReference type="Proteomes" id="UP000000852"/>
    </source>
</evidence>
<dbReference type="eggNOG" id="COG1629">
    <property type="taxonomic scope" value="Bacteria"/>
</dbReference>
<dbReference type="OrthoDB" id="609485at2"/>
<protein>
    <recommendedName>
        <fullName evidence="1">TonB-dependent receptor plug domain-containing protein</fullName>
    </recommendedName>
</protein>
<dbReference type="STRING" id="485917.Phep_2372"/>
<evidence type="ECO:0000313" key="2">
    <source>
        <dbReference type="EMBL" id="ACU04576.1"/>
    </source>
</evidence>
<accession>C6XYU4</accession>
<dbReference type="Gene3D" id="2.60.40.1930">
    <property type="match status" value="1"/>
</dbReference>
<dbReference type="eggNOG" id="COG2373">
    <property type="taxonomic scope" value="Bacteria"/>
</dbReference>
<dbReference type="EMBL" id="CP001681">
    <property type="protein sequence ID" value="ACU04576.1"/>
    <property type="molecule type" value="Genomic_DNA"/>
</dbReference>
<keyword evidence="3" id="KW-1185">Reference proteome</keyword>
<sequence length="918" mass="102645">MKYLIINVFFLFLTWSVLAQVSSKPGIKSVISTIQKFNERRSVEKLYLQTDKSAYASGDTLWFKVYLFDDTYYAAPKSGLMYVEIANDSNRLMKRIMLPVFAGISFGQIALDPEELPQGNYVIRAYTNWMRNFGEDYIFKQQFYIGSSAGTEWLVNYNAQLNKVAGKDNEVLDLKFSRLDNVRVALKDVQIMATDGKRSRAKAKMQTDIDGMLKVNLDIPGKLNAKGMSLRVQDLSKNGENNQFIIPVTINRPEHIDLQFMPEGGDLIADLASRVAFKAINEDGLGVNVSGKVYDSHGLEVAAFNAAHKGMGVFYLSALAGEQYTAKIEGTSRSYPLPAVKASGTILSINNRLERDSCEVLINATPDIALAGNSYILIGQARGTVCFAALINLNKNGSRIRISKKAFPTGIVRITLAGTDKKVLNERVMYIDHTDALKIELSPDKSFYKQRDSVSIRVKVTDANGMPVQGNFSMTVTDDNQVKTDSIARGSIVTRMLLTADLKGLVEDPGYYLHAAADLKKWQDLDLLLLTQGWVGYSWNEMFDPVKTYVYAAEPEFEIKGKVTNLFNKPVANSGINLFSKRPMLVMDTVTNESGLFRFKGIFPSDTAVFFIQARNKRGKSFNVGIEVEEFIPPVFSSIGQRMIPWYVNMDTGRFLAVKKQFLLNKEVDRITGRNILKEVAITAKKTIKDSKNLNGPGGADVIVSQQELEKSGKMTLGDLLEKRVVGFGNRTNKTGMRFYVIKGMLAHLIIDGVDVDFAKPEGIDPYEYFKQYFDYYDAEEIKGIEVMMSGKYQTRYSSRFIDNPMANPFEHAFIEVTTRGGAGPFLKKSTGTYLYKPMAFSLPKKFYMPKYKTAGLVDMTDIRSTIYWEPYIVTDKNGTATVTFYTADNPGSYSLIMEGADMKGGLGAKTSVIRVEK</sequence>
<name>C6XYU4_PEDHD</name>
<gene>
    <name evidence="2" type="ordered locus">Phep_2372</name>
</gene>
<reference evidence="2 3" key="1">
    <citation type="journal article" date="2009" name="Stand. Genomic Sci.">
        <title>Complete genome sequence of Pedobacter heparinus type strain (HIM 762-3).</title>
        <authorList>
            <person name="Han C."/>
            <person name="Spring S."/>
            <person name="Lapidus A."/>
            <person name="Del Rio T.G."/>
            <person name="Tice H."/>
            <person name="Copeland A."/>
            <person name="Cheng J.F."/>
            <person name="Lucas S."/>
            <person name="Chen F."/>
            <person name="Nolan M."/>
            <person name="Bruce D."/>
            <person name="Goodwin L."/>
            <person name="Pitluck S."/>
            <person name="Ivanova N."/>
            <person name="Mavromatis K."/>
            <person name="Mikhailova N."/>
            <person name="Pati A."/>
            <person name="Chen A."/>
            <person name="Palaniappan K."/>
            <person name="Land M."/>
            <person name="Hauser L."/>
            <person name="Chang Y.J."/>
            <person name="Jeffries C.C."/>
            <person name="Saunders E."/>
            <person name="Chertkov O."/>
            <person name="Brettin T."/>
            <person name="Goker M."/>
            <person name="Rohde M."/>
            <person name="Bristow J."/>
            <person name="Eisen J.A."/>
            <person name="Markowitz V."/>
            <person name="Hugenholtz P."/>
            <person name="Kyrpides N.C."/>
            <person name="Klenk H.P."/>
            <person name="Detter J.C."/>
        </authorList>
    </citation>
    <scope>NUCLEOTIDE SEQUENCE [LARGE SCALE GENOMIC DNA]</scope>
    <source>
        <strain evidence="3">ATCC 13125 / DSM 2366 / CIP 104194 / JCM 7457 / NBRC 12017 / NCIMB 9290 / NRRL B-14731 / HIM 762-3</strain>
    </source>
</reference>
<dbReference type="Proteomes" id="UP000000852">
    <property type="component" value="Chromosome"/>
</dbReference>
<dbReference type="AlphaFoldDB" id="C6XYU4"/>
<feature type="domain" description="TonB-dependent receptor plug" evidence="1">
    <location>
        <begin position="703"/>
        <end position="800"/>
    </location>
</feature>
<evidence type="ECO:0000259" key="1">
    <source>
        <dbReference type="Pfam" id="PF07715"/>
    </source>
</evidence>